<name>A0ABQ9WWR2_9EUKA</name>
<feature type="region of interest" description="Disordered" evidence="1">
    <location>
        <begin position="293"/>
        <end position="338"/>
    </location>
</feature>
<dbReference type="EMBL" id="JARBJD010000321">
    <property type="protein sequence ID" value="KAK2943943.1"/>
    <property type="molecule type" value="Genomic_DNA"/>
</dbReference>
<dbReference type="Proteomes" id="UP001281761">
    <property type="component" value="Unassembled WGS sequence"/>
</dbReference>
<sequence length="708" mass="78204">MKSRPSSTNTSALSVRVFAGRADTSPNSQRGIKIQSIPSVTRHQCEEGVVHHSATVSAVESIATHSQHLSLAVRSGLAHDANAGFTAMPDPPEGAPRSNNLSAISTRSSLLTENAVSSCFSQHKRRGRRRGSDQHELCLAWSEEAGIGVLRIDVAGVERRVGTKVGIRETERVGSVVVVLHQLCECERPSRFLPQLGASATVSIIFSIRTLVSRAESVFIDGRLVRFECRLPAVPPCRDDADSRKRIHRTHAKTIRKILATSTEMACRATNTMHPNPSMSAVFVLHHFQSHSDIPRSSSFSHSESRLERSLGRRRKRGGDGEELDDESKKAKEEDSRGKHCLCFERQSSARAAPRVVRGEAEGSGRKSKEAYRRECVPKMSIGAAESRRAECVVEKMEQRRVKRSEVGVDRAGTGLATVVIHPNCRRLIPSKLKNNREREKQASAHLIARRESGVEIVWNEEDVWEMADCLCSATSSSPSILNDHSISSVQSKPNWVSERDSDDVRDGRGCLECEQRERLSIESDDEVRDHASFGDVVGESDSKRHPASSAAAKTGGETCWRGVMHFSLFASSASLLSFSLFVLVSITSMSVQGILPVHHPVTSSCSVDLPRLPLAFSVRLFSPLPVSSIFLVHLILPSSSSTHRTICAETRNGERIRLERRQLICDEIEEGFRRILLLSCPHLPIRLSRAPVLAMRRVFKTGEKESE</sequence>
<evidence type="ECO:0008006" key="4">
    <source>
        <dbReference type="Google" id="ProtNLM"/>
    </source>
</evidence>
<reference evidence="2 3" key="1">
    <citation type="journal article" date="2022" name="bioRxiv">
        <title>Genomics of Preaxostyla Flagellates Illuminates Evolutionary Transitions and the Path Towards Mitochondrial Loss.</title>
        <authorList>
            <person name="Novak L.V.F."/>
            <person name="Treitli S.C."/>
            <person name="Pyrih J."/>
            <person name="Halakuc P."/>
            <person name="Pipaliya S.V."/>
            <person name="Vacek V."/>
            <person name="Brzon O."/>
            <person name="Soukal P."/>
            <person name="Eme L."/>
            <person name="Dacks J.B."/>
            <person name="Karnkowska A."/>
            <person name="Elias M."/>
            <person name="Hampl V."/>
        </authorList>
    </citation>
    <scope>NUCLEOTIDE SEQUENCE [LARGE SCALE GENOMIC DNA]</scope>
    <source>
        <strain evidence="2">NAU3</strain>
        <tissue evidence="2">Gut</tissue>
    </source>
</reference>
<proteinExistence type="predicted"/>
<evidence type="ECO:0000313" key="2">
    <source>
        <dbReference type="EMBL" id="KAK2943943.1"/>
    </source>
</evidence>
<feature type="compositionally biased region" description="Basic and acidic residues" evidence="1">
    <location>
        <begin position="327"/>
        <end position="338"/>
    </location>
</feature>
<accession>A0ABQ9WWR2</accession>
<evidence type="ECO:0000256" key="1">
    <source>
        <dbReference type="SAM" id="MobiDB-lite"/>
    </source>
</evidence>
<evidence type="ECO:0000313" key="3">
    <source>
        <dbReference type="Proteomes" id="UP001281761"/>
    </source>
</evidence>
<keyword evidence="3" id="KW-1185">Reference proteome</keyword>
<organism evidence="2 3">
    <name type="scientific">Blattamonas nauphoetae</name>
    <dbReference type="NCBI Taxonomy" id="2049346"/>
    <lineage>
        <taxon>Eukaryota</taxon>
        <taxon>Metamonada</taxon>
        <taxon>Preaxostyla</taxon>
        <taxon>Oxymonadida</taxon>
        <taxon>Blattamonas</taxon>
    </lineage>
</organism>
<gene>
    <name evidence="2" type="ORF">BLNAU_21146</name>
</gene>
<comment type="caution">
    <text evidence="2">The sequence shown here is derived from an EMBL/GenBank/DDBJ whole genome shotgun (WGS) entry which is preliminary data.</text>
</comment>
<protein>
    <recommendedName>
        <fullName evidence="4">Transmembrane protein</fullName>
    </recommendedName>
</protein>